<dbReference type="SUPFAM" id="SSF48452">
    <property type="entry name" value="TPR-like"/>
    <property type="match status" value="1"/>
</dbReference>
<sequence length="711" mass="78450">MPPFLHRFLGATIAGLTAIGLSAAAEPTALGTEACLPCHAEQASRWRGSHHDLAMGEASEAMVRGDFDEASFIAHGITSTFFRRDGRYFVRTDGPDGALTDYRIRYTFGWWPLQQYLIAFPGGRLQALGIAWDSRSAELGGQRWFHLYAEEEGMDHRHPLHWTGREQTWNHQCADCHSTGLRKGYDLATDRYDTTWSDINVACEACHGPGSDHVEQARAAEIHGPQAWRPGKGLAVRLTAHDEGHWSLDPQAGVPVRSVPLTDRTEIEICARCHARRGPIHASERPGAPMTDHYRPALLEAGLYHADGQIQDEVFEYGSFIQSRMYRAGVTCADCHDPHSLELVAPGNALCTRCHQIQRYDTPTHHHHPPASTGAACVACHMPQRRYMQVDDRADHSLRIPRPDLTVRLGTPNACNQCHAERSAQWAADALAEWRGPVRWLPAHFGEILHAGRHGQVDAGQELWELALDNTQPGIARATALTLLSDLPDGTRLNDRLDDLAALLADPDPLVRAAAVRRLEVVDPASRLRFGLPLLEDPVRLVRLDAALTLASLLRLDPPEAVRVRLAAGVSAYRAAQRVVGDRPESHHNLGLIETAIGDIRAAEAAYRDALRLAPDFAPAYVNLADLYRLGGQDDQGEQVLRQGIAAVPDDPDLHYALGLLYARTNRLAAAVEALTQAARLAPERPRLADVHALALEELERQLRQSGSRRE</sequence>
<feature type="repeat" description="TPR" evidence="2">
    <location>
        <begin position="584"/>
        <end position="617"/>
    </location>
</feature>
<keyword evidence="7" id="KW-1185">Reference proteome</keyword>
<evidence type="ECO:0000259" key="5">
    <source>
        <dbReference type="Pfam" id="PF13435"/>
    </source>
</evidence>
<dbReference type="Proteomes" id="UP001564408">
    <property type="component" value="Unassembled WGS sequence"/>
</dbReference>
<dbReference type="PANTHER" id="PTHR35038:SF8">
    <property type="entry name" value="C-TYPE POLYHEME CYTOCHROME OMCC"/>
    <property type="match status" value="1"/>
</dbReference>
<gene>
    <name evidence="6" type="ORF">ABC977_00385</name>
</gene>
<evidence type="ECO:0000313" key="7">
    <source>
        <dbReference type="Proteomes" id="UP001564408"/>
    </source>
</evidence>
<dbReference type="SUPFAM" id="SSF48695">
    <property type="entry name" value="Multiheme cytochromes"/>
    <property type="match status" value="1"/>
</dbReference>
<feature type="domain" description="Doubled CXXCH motif" evidence="4">
    <location>
        <begin position="331"/>
        <end position="356"/>
    </location>
</feature>
<feature type="chain" id="PRO_5046593695" evidence="3">
    <location>
        <begin position="25"/>
        <end position="711"/>
    </location>
</feature>
<dbReference type="InterPro" id="IPR019734">
    <property type="entry name" value="TPR_rpt"/>
</dbReference>
<feature type="signal peptide" evidence="3">
    <location>
        <begin position="1"/>
        <end position="24"/>
    </location>
</feature>
<feature type="domain" description="Cytochrome c-552/4" evidence="5">
    <location>
        <begin position="165"/>
        <end position="208"/>
    </location>
</feature>
<name>A0ABV4B960_9GAMM</name>
<keyword evidence="1 3" id="KW-0732">Signal</keyword>
<evidence type="ECO:0000256" key="3">
    <source>
        <dbReference type="SAM" id="SignalP"/>
    </source>
</evidence>
<evidence type="ECO:0000313" key="6">
    <source>
        <dbReference type="EMBL" id="MEY6430862.1"/>
    </source>
</evidence>
<dbReference type="RefSeq" id="WP_369665246.1">
    <property type="nucleotide sequence ID" value="NZ_JBDKXB010000001.1"/>
</dbReference>
<dbReference type="Gene3D" id="1.10.1130.10">
    <property type="entry name" value="Flavocytochrome C3, Chain A"/>
    <property type="match status" value="2"/>
</dbReference>
<accession>A0ABV4B960</accession>
<dbReference type="PANTHER" id="PTHR35038">
    <property type="entry name" value="DISSIMILATORY SULFITE REDUCTASE SIRA"/>
    <property type="match status" value="1"/>
</dbReference>
<reference evidence="6 7" key="1">
    <citation type="submission" date="2024-05" db="EMBL/GenBank/DDBJ databases">
        <title>Genome Sequence and Characterization of the New Strain Purple Sulfur Bacterium of Genus Thioalkalicoccus.</title>
        <authorList>
            <person name="Bryantseva I.A."/>
            <person name="Kyndt J.A."/>
            <person name="Imhoff J.F."/>
        </authorList>
    </citation>
    <scope>NUCLEOTIDE SEQUENCE [LARGE SCALE GENOMIC DNA]</scope>
    <source>
        <strain evidence="6 7">Um2</strain>
    </source>
</reference>
<evidence type="ECO:0000256" key="2">
    <source>
        <dbReference type="PROSITE-ProRule" id="PRU00339"/>
    </source>
</evidence>
<dbReference type="InterPro" id="IPR051829">
    <property type="entry name" value="Multiheme_Cytochr_ET"/>
</dbReference>
<dbReference type="Gene3D" id="1.25.40.10">
    <property type="entry name" value="Tetratricopeptide repeat domain"/>
    <property type="match status" value="1"/>
</dbReference>
<comment type="caution">
    <text evidence="6">The sequence shown here is derived from an EMBL/GenBank/DDBJ whole genome shotgun (WGS) entry which is preliminary data.</text>
</comment>
<dbReference type="SMART" id="SM00028">
    <property type="entry name" value="TPR"/>
    <property type="match status" value="3"/>
</dbReference>
<dbReference type="InterPro" id="IPR010177">
    <property type="entry name" value="Paired_CXXCH_1"/>
</dbReference>
<dbReference type="InterPro" id="IPR023155">
    <property type="entry name" value="Cyt_c-552/4"/>
</dbReference>
<dbReference type="Pfam" id="PF14559">
    <property type="entry name" value="TPR_19"/>
    <property type="match status" value="1"/>
</dbReference>
<protein>
    <submittedName>
        <fullName evidence="6">Cytochrome c3 family protein</fullName>
    </submittedName>
</protein>
<feature type="repeat" description="TPR" evidence="2">
    <location>
        <begin position="652"/>
        <end position="685"/>
    </location>
</feature>
<dbReference type="PROSITE" id="PS50005">
    <property type="entry name" value="TPR"/>
    <property type="match status" value="2"/>
</dbReference>
<organism evidence="6 7">
    <name type="scientific">Thioalkalicoccus limnaeus</name>
    <dbReference type="NCBI Taxonomy" id="120681"/>
    <lineage>
        <taxon>Bacteria</taxon>
        <taxon>Pseudomonadati</taxon>
        <taxon>Pseudomonadota</taxon>
        <taxon>Gammaproteobacteria</taxon>
        <taxon>Chromatiales</taxon>
        <taxon>Chromatiaceae</taxon>
        <taxon>Thioalkalicoccus</taxon>
    </lineage>
</organism>
<dbReference type="Pfam" id="PF13435">
    <property type="entry name" value="Cytochrome_C554"/>
    <property type="match status" value="1"/>
</dbReference>
<dbReference type="InterPro" id="IPR036280">
    <property type="entry name" value="Multihaem_cyt_sf"/>
</dbReference>
<dbReference type="InterPro" id="IPR011990">
    <property type="entry name" value="TPR-like_helical_dom_sf"/>
</dbReference>
<proteinExistence type="predicted"/>
<evidence type="ECO:0000259" key="4">
    <source>
        <dbReference type="Pfam" id="PF09699"/>
    </source>
</evidence>
<dbReference type="Pfam" id="PF09699">
    <property type="entry name" value="Paired_CXXCH_1"/>
    <property type="match status" value="1"/>
</dbReference>
<dbReference type="EMBL" id="JBDKXB010000001">
    <property type="protein sequence ID" value="MEY6430862.1"/>
    <property type="molecule type" value="Genomic_DNA"/>
</dbReference>
<evidence type="ECO:0000256" key="1">
    <source>
        <dbReference type="ARBA" id="ARBA00022729"/>
    </source>
</evidence>
<keyword evidence="2" id="KW-0802">TPR repeat</keyword>